<evidence type="ECO:0000313" key="3">
    <source>
        <dbReference type="Proteomes" id="UP000824005"/>
    </source>
</evidence>
<dbReference type="EMBL" id="DXDC01000432">
    <property type="protein sequence ID" value="HIY67430.1"/>
    <property type="molecule type" value="Genomic_DNA"/>
</dbReference>
<dbReference type="SUPFAM" id="SSF50814">
    <property type="entry name" value="Lipocalins"/>
    <property type="match status" value="1"/>
</dbReference>
<dbReference type="AlphaFoldDB" id="A0A9D2CBF5"/>
<protein>
    <submittedName>
        <fullName evidence="2">FABP family protein</fullName>
    </submittedName>
</protein>
<dbReference type="InterPro" id="IPR012674">
    <property type="entry name" value="Calycin"/>
</dbReference>
<name>A0A9D2CBF5_9MICO</name>
<dbReference type="Pfam" id="PF08768">
    <property type="entry name" value="THAP4_heme-bd"/>
    <property type="match status" value="1"/>
</dbReference>
<reference evidence="2" key="2">
    <citation type="submission" date="2021-04" db="EMBL/GenBank/DDBJ databases">
        <authorList>
            <person name="Gilroy R."/>
        </authorList>
    </citation>
    <scope>NUCLEOTIDE SEQUENCE</scope>
    <source>
        <strain evidence="2">ChiGjej1B1-98</strain>
    </source>
</reference>
<accession>A0A9D2CBF5</accession>
<reference evidence="2" key="1">
    <citation type="journal article" date="2021" name="PeerJ">
        <title>Extensive microbial diversity within the chicken gut microbiome revealed by metagenomics and culture.</title>
        <authorList>
            <person name="Gilroy R."/>
            <person name="Ravi A."/>
            <person name="Getino M."/>
            <person name="Pursley I."/>
            <person name="Horton D.L."/>
            <person name="Alikhan N.F."/>
            <person name="Baker D."/>
            <person name="Gharbi K."/>
            <person name="Hall N."/>
            <person name="Watson M."/>
            <person name="Adriaenssens E.M."/>
            <person name="Foster-Nyarko E."/>
            <person name="Jarju S."/>
            <person name="Secka A."/>
            <person name="Antonio M."/>
            <person name="Oren A."/>
            <person name="Chaudhuri R.R."/>
            <person name="La Ragione R."/>
            <person name="Hildebrand F."/>
            <person name="Pallen M.J."/>
        </authorList>
    </citation>
    <scope>NUCLEOTIDE SEQUENCE</scope>
    <source>
        <strain evidence="2">ChiGjej1B1-98</strain>
    </source>
</reference>
<gene>
    <name evidence="2" type="ORF">H9830_14280</name>
</gene>
<dbReference type="Gene3D" id="2.40.128.20">
    <property type="match status" value="1"/>
</dbReference>
<feature type="domain" description="THAP4-like heme-binding" evidence="1">
    <location>
        <begin position="6"/>
        <end position="127"/>
    </location>
</feature>
<evidence type="ECO:0000259" key="1">
    <source>
        <dbReference type="Pfam" id="PF08768"/>
    </source>
</evidence>
<dbReference type="Proteomes" id="UP000824005">
    <property type="component" value="Unassembled WGS sequence"/>
</dbReference>
<comment type="caution">
    <text evidence="2">The sequence shown here is derived from an EMBL/GenBank/DDBJ whole genome shotgun (WGS) entry which is preliminary data.</text>
</comment>
<sequence length="137" mass="14673">ALISIETGFWRLARSPEPTDLGPGMLPATGSAIASAEALEKLRREDGGFEVEASIVHPNGVQELYMGVANGPRIDLATDAVLRSPSAKQHSASTRMLGYVQEHLLWAWDIGTEGAQVVSHASARLARRQAPEVSEES</sequence>
<evidence type="ECO:0000313" key="2">
    <source>
        <dbReference type="EMBL" id="HIY67430.1"/>
    </source>
</evidence>
<organism evidence="2 3">
    <name type="scientific">Candidatus Agrococcus pullicola</name>
    <dbReference type="NCBI Taxonomy" id="2838429"/>
    <lineage>
        <taxon>Bacteria</taxon>
        <taxon>Bacillati</taxon>
        <taxon>Actinomycetota</taxon>
        <taxon>Actinomycetes</taxon>
        <taxon>Micrococcales</taxon>
        <taxon>Microbacteriaceae</taxon>
        <taxon>Agrococcus</taxon>
    </lineage>
</organism>
<feature type="non-terminal residue" evidence="2">
    <location>
        <position position="1"/>
    </location>
</feature>
<proteinExistence type="predicted"/>
<dbReference type="InterPro" id="IPR014878">
    <property type="entry name" value="THAP4-like_heme-bd"/>
</dbReference>